<dbReference type="AlphaFoldDB" id="A0AA86ST59"/>
<sequence>MGVDSGKKRFQFEAKNKGYRRRTTLTEEKGRVHVLWNEYTERKEIKARMIQNRNAWHIEPTSNVTSAYKTNHTPDKKGLHKIVTNQAKANAVEDTFFLNNKKKQLSSSPP</sequence>
<proteinExistence type="predicted"/>
<evidence type="ECO:0000313" key="2">
    <source>
        <dbReference type="Proteomes" id="UP001189624"/>
    </source>
</evidence>
<organism evidence="1 2">
    <name type="scientific">Sphenostylis stenocarpa</name>
    <dbReference type="NCBI Taxonomy" id="92480"/>
    <lineage>
        <taxon>Eukaryota</taxon>
        <taxon>Viridiplantae</taxon>
        <taxon>Streptophyta</taxon>
        <taxon>Embryophyta</taxon>
        <taxon>Tracheophyta</taxon>
        <taxon>Spermatophyta</taxon>
        <taxon>Magnoliopsida</taxon>
        <taxon>eudicotyledons</taxon>
        <taxon>Gunneridae</taxon>
        <taxon>Pentapetalae</taxon>
        <taxon>rosids</taxon>
        <taxon>fabids</taxon>
        <taxon>Fabales</taxon>
        <taxon>Fabaceae</taxon>
        <taxon>Papilionoideae</taxon>
        <taxon>50 kb inversion clade</taxon>
        <taxon>NPAAA clade</taxon>
        <taxon>indigoferoid/millettioid clade</taxon>
        <taxon>Phaseoleae</taxon>
        <taxon>Sphenostylis</taxon>
    </lineage>
</organism>
<evidence type="ECO:0000313" key="1">
    <source>
        <dbReference type="EMBL" id="CAJ1972221.1"/>
    </source>
</evidence>
<dbReference type="Proteomes" id="UP001189624">
    <property type="component" value="Chromosome 8"/>
</dbReference>
<reference evidence="1" key="1">
    <citation type="submission" date="2023-10" db="EMBL/GenBank/DDBJ databases">
        <authorList>
            <person name="Domelevo Entfellner J.-B."/>
        </authorList>
    </citation>
    <scope>NUCLEOTIDE SEQUENCE</scope>
</reference>
<keyword evidence="2" id="KW-1185">Reference proteome</keyword>
<protein>
    <submittedName>
        <fullName evidence="1">Uncharacterized protein</fullName>
    </submittedName>
</protein>
<dbReference type="EMBL" id="OY731405">
    <property type="protein sequence ID" value="CAJ1972221.1"/>
    <property type="molecule type" value="Genomic_DNA"/>
</dbReference>
<accession>A0AA86ST59</accession>
<gene>
    <name evidence="1" type="ORF">AYBTSS11_LOCUS24270</name>
</gene>
<name>A0AA86ST59_9FABA</name>
<dbReference type="Gramene" id="rna-AYBTSS11_LOCUS24270">
    <property type="protein sequence ID" value="CAJ1972221.1"/>
    <property type="gene ID" value="gene-AYBTSS11_LOCUS24270"/>
</dbReference>